<dbReference type="EMBL" id="BMLP01000002">
    <property type="protein sequence ID" value="GGO31069.1"/>
    <property type="molecule type" value="Genomic_DNA"/>
</dbReference>
<feature type="region of interest" description="Disordered" evidence="1">
    <location>
        <begin position="1"/>
        <end position="21"/>
    </location>
</feature>
<organism evidence="2 3">
    <name type="scientific">Gemmobacter aquaticus</name>
    <dbReference type="NCBI Taxonomy" id="490185"/>
    <lineage>
        <taxon>Bacteria</taxon>
        <taxon>Pseudomonadati</taxon>
        <taxon>Pseudomonadota</taxon>
        <taxon>Alphaproteobacteria</taxon>
        <taxon>Rhodobacterales</taxon>
        <taxon>Paracoccaceae</taxon>
        <taxon>Gemmobacter</taxon>
    </lineage>
</organism>
<protein>
    <submittedName>
        <fullName evidence="2">Uncharacterized protein</fullName>
    </submittedName>
</protein>
<evidence type="ECO:0000256" key="1">
    <source>
        <dbReference type="SAM" id="MobiDB-lite"/>
    </source>
</evidence>
<accession>A0A917YIQ6</accession>
<comment type="caution">
    <text evidence="2">The sequence shown here is derived from an EMBL/GenBank/DDBJ whole genome shotgun (WGS) entry which is preliminary data.</text>
</comment>
<dbReference type="AlphaFoldDB" id="A0A917YIQ6"/>
<reference evidence="2 3" key="1">
    <citation type="journal article" date="2014" name="Int. J. Syst. Evol. Microbiol.">
        <title>Complete genome sequence of Corynebacterium casei LMG S-19264T (=DSM 44701T), isolated from a smear-ripened cheese.</title>
        <authorList>
            <consortium name="US DOE Joint Genome Institute (JGI-PGF)"/>
            <person name="Walter F."/>
            <person name="Albersmeier A."/>
            <person name="Kalinowski J."/>
            <person name="Ruckert C."/>
        </authorList>
    </citation>
    <scope>NUCLEOTIDE SEQUENCE [LARGE SCALE GENOMIC DNA]</scope>
    <source>
        <strain evidence="2 3">CGMCC 1.7029</strain>
    </source>
</reference>
<sequence length="131" mass="14722">MDINFDPFRAQPGKPVNPAAAGKHHEECLGLIVGGMAQKHMADPLRLRPVRDQVPARLPCLIHQVSGRGWSLPSPHGMGNAQPFAELRHHPRLVGTFGAQTVIDRHGMNPRARLWRKLRYKVQQRHRVTTA</sequence>
<proteinExistence type="predicted"/>
<name>A0A917YIQ6_9RHOB</name>
<gene>
    <name evidence="2" type="ORF">GCM10010991_16580</name>
</gene>
<evidence type="ECO:0000313" key="2">
    <source>
        <dbReference type="EMBL" id="GGO31069.1"/>
    </source>
</evidence>
<dbReference type="Proteomes" id="UP000598196">
    <property type="component" value="Unassembled WGS sequence"/>
</dbReference>
<evidence type="ECO:0000313" key="3">
    <source>
        <dbReference type="Proteomes" id="UP000598196"/>
    </source>
</evidence>
<keyword evidence="3" id="KW-1185">Reference proteome</keyword>